<keyword evidence="8" id="KW-0472">Membrane</keyword>
<comment type="similarity">
    <text evidence="2">Belongs to the EMC10 family.</text>
</comment>
<keyword evidence="10" id="KW-1185">Reference proteome</keyword>
<gene>
    <name evidence="9" type="ORF">CROQUDRAFT_135958</name>
</gene>
<dbReference type="OrthoDB" id="1894652at2759"/>
<dbReference type="GO" id="GO:0005789">
    <property type="term" value="C:endoplasmic reticulum membrane"/>
    <property type="evidence" value="ECO:0007669"/>
    <property type="project" value="UniProtKB-SubCell"/>
</dbReference>
<evidence type="ECO:0000256" key="6">
    <source>
        <dbReference type="ARBA" id="ARBA00022824"/>
    </source>
</evidence>
<keyword evidence="6" id="KW-0256">Endoplasmic reticulum</keyword>
<keyword evidence="4" id="KW-0812">Transmembrane</keyword>
<evidence type="ECO:0000256" key="3">
    <source>
        <dbReference type="ARBA" id="ARBA00020105"/>
    </source>
</evidence>
<organism evidence="9 10">
    <name type="scientific">Cronartium quercuum f. sp. fusiforme G11</name>
    <dbReference type="NCBI Taxonomy" id="708437"/>
    <lineage>
        <taxon>Eukaryota</taxon>
        <taxon>Fungi</taxon>
        <taxon>Dikarya</taxon>
        <taxon>Basidiomycota</taxon>
        <taxon>Pucciniomycotina</taxon>
        <taxon>Pucciniomycetes</taxon>
        <taxon>Pucciniales</taxon>
        <taxon>Coleosporiaceae</taxon>
        <taxon>Cronartium</taxon>
    </lineage>
</organism>
<comment type="caution">
    <text evidence="9">The sequence shown here is derived from an EMBL/GenBank/DDBJ whole genome shotgun (WGS) entry which is preliminary data.</text>
</comment>
<evidence type="ECO:0000313" key="9">
    <source>
        <dbReference type="EMBL" id="KAG0141791.1"/>
    </source>
</evidence>
<evidence type="ECO:0000313" key="10">
    <source>
        <dbReference type="Proteomes" id="UP000886653"/>
    </source>
</evidence>
<name>A0A9P6N8C6_9BASI</name>
<evidence type="ECO:0000256" key="7">
    <source>
        <dbReference type="ARBA" id="ARBA00022989"/>
    </source>
</evidence>
<sequence>MIATPHKKGSSLSWAGRALSLDLTTDHFLSLVGRSPNHQLIGLLELVSASGQSARFTVFHRLAPLQSAPIAKVPWTIRANLELTFLTTPATVLEVPDDRQITVSSFIPQTTSSSLNFPTHTNATCLYQLSVVPSGSQPPPEEIDFSSSNKISSSPLCALDASGLPNQKVQEYFNIWLRPKPVTAKREPNILVTEGYDLMGINWATSKACTLSTVPSDPQQLHRRVSQSLANQAQWKTRLAVRLPERLPQPVLRPYPIGPAPEILPDGSVKPPPKEQGWFAKYWMYLLPIVVLLILGGGAPEEEGGQGAPAK</sequence>
<proteinExistence type="inferred from homology"/>
<dbReference type="EMBL" id="MU167371">
    <property type="protein sequence ID" value="KAG0141791.1"/>
    <property type="molecule type" value="Genomic_DNA"/>
</dbReference>
<evidence type="ECO:0000256" key="8">
    <source>
        <dbReference type="ARBA" id="ARBA00023136"/>
    </source>
</evidence>
<evidence type="ECO:0000256" key="1">
    <source>
        <dbReference type="ARBA" id="ARBA00004115"/>
    </source>
</evidence>
<reference evidence="9" key="1">
    <citation type="submission" date="2013-11" db="EMBL/GenBank/DDBJ databases">
        <title>Genome sequence of the fusiform rust pathogen reveals effectors for host alternation and coevolution with pine.</title>
        <authorList>
            <consortium name="DOE Joint Genome Institute"/>
            <person name="Smith K."/>
            <person name="Pendleton A."/>
            <person name="Kubisiak T."/>
            <person name="Anderson C."/>
            <person name="Salamov A."/>
            <person name="Aerts A."/>
            <person name="Riley R."/>
            <person name="Clum A."/>
            <person name="Lindquist E."/>
            <person name="Ence D."/>
            <person name="Campbell M."/>
            <person name="Kronenberg Z."/>
            <person name="Feau N."/>
            <person name="Dhillon B."/>
            <person name="Hamelin R."/>
            <person name="Burleigh J."/>
            <person name="Smith J."/>
            <person name="Yandell M."/>
            <person name="Nelson C."/>
            <person name="Grigoriev I."/>
            <person name="Davis J."/>
        </authorList>
    </citation>
    <scope>NUCLEOTIDE SEQUENCE</scope>
    <source>
        <strain evidence="9">G11</strain>
    </source>
</reference>
<protein>
    <recommendedName>
        <fullName evidence="3">ER membrane protein complex subunit 10</fullName>
    </recommendedName>
</protein>
<comment type="subcellular location">
    <subcellularLocation>
        <location evidence="1">Endoplasmic reticulum membrane</location>
        <topology evidence="1">Single-pass type I membrane protein</topology>
    </subcellularLocation>
</comment>
<evidence type="ECO:0000256" key="5">
    <source>
        <dbReference type="ARBA" id="ARBA00022729"/>
    </source>
</evidence>
<evidence type="ECO:0000256" key="2">
    <source>
        <dbReference type="ARBA" id="ARBA00007695"/>
    </source>
</evidence>
<keyword evidence="5" id="KW-0732">Signal</keyword>
<dbReference type="PANTHER" id="PTHR21397:SF4">
    <property type="entry name" value="ER MEMBRANE PROTEIN COMPLEX SUBUNIT 10"/>
    <property type="match status" value="1"/>
</dbReference>
<dbReference type="AlphaFoldDB" id="A0A9P6N8C6"/>
<dbReference type="PANTHER" id="PTHR21397">
    <property type="entry name" value="CHROMATIN COMPLEXES SUBUNIT BAP18-RELATED"/>
    <property type="match status" value="1"/>
</dbReference>
<keyword evidence="7" id="KW-1133">Transmembrane helix</keyword>
<dbReference type="Proteomes" id="UP000886653">
    <property type="component" value="Unassembled WGS sequence"/>
</dbReference>
<accession>A0A9P6N8C6</accession>
<evidence type="ECO:0000256" key="4">
    <source>
        <dbReference type="ARBA" id="ARBA00022692"/>
    </source>
</evidence>